<dbReference type="OrthoDB" id="2381102at2"/>
<dbReference type="STRING" id="1178515.SY83_17730"/>
<evidence type="ECO:0000313" key="2">
    <source>
        <dbReference type="Proteomes" id="UP000076927"/>
    </source>
</evidence>
<proteinExistence type="predicted"/>
<dbReference type="RefSeq" id="WP_068608932.1">
    <property type="nucleotide sequence ID" value="NZ_CP011388.1"/>
</dbReference>
<dbReference type="EMBL" id="CP011388">
    <property type="protein sequence ID" value="ANE47824.1"/>
    <property type="molecule type" value="Genomic_DNA"/>
</dbReference>
<dbReference type="Proteomes" id="UP000076927">
    <property type="component" value="Chromosome"/>
</dbReference>
<evidence type="ECO:0000313" key="1">
    <source>
        <dbReference type="EMBL" id="ANE47824.1"/>
    </source>
</evidence>
<reference evidence="1 2" key="1">
    <citation type="submission" date="2015-01" db="EMBL/GenBank/DDBJ databases">
        <title>Paenibacillus swuensis/DY6/whole genome sequencing.</title>
        <authorList>
            <person name="Kim M.K."/>
            <person name="Srinivasan S."/>
            <person name="Lee J.-J."/>
        </authorList>
    </citation>
    <scope>NUCLEOTIDE SEQUENCE [LARGE SCALE GENOMIC DNA]</scope>
    <source>
        <strain evidence="1 2">DY6</strain>
    </source>
</reference>
<protein>
    <submittedName>
        <fullName evidence="1">GNAT family acetyltransferase</fullName>
    </submittedName>
</protein>
<dbReference type="AlphaFoldDB" id="A0A172TLN7"/>
<organism evidence="1 2">
    <name type="scientific">Paenibacillus swuensis</name>
    <dbReference type="NCBI Taxonomy" id="1178515"/>
    <lineage>
        <taxon>Bacteria</taxon>
        <taxon>Bacillati</taxon>
        <taxon>Bacillota</taxon>
        <taxon>Bacilli</taxon>
        <taxon>Bacillales</taxon>
        <taxon>Paenibacillaceae</taxon>
        <taxon>Paenibacillus</taxon>
    </lineage>
</organism>
<dbReference type="KEGG" id="pswu:SY83_17730"/>
<sequence>MVTQSQLKFHRITTINDPYFRKMHNLMREVFPPEEVLEYSLWAEPLEDPGIQVYVAILSETDEVVGATEYRYYSGFNVAMTDFTIIGRPQLGIGRFLYKEREQDLKRMAEVSGQELLGMFAEIYDPYRKKDHEFGGVKPMDPYVRREVLSHLGYQRLDFSYVHPSWENNGEAVTGLDLGFMPMREGMTSLPASLVADFVDNYYAVLSAKPEAWLQMMEGLREKDEVALLPL</sequence>
<keyword evidence="2" id="KW-1185">Reference proteome</keyword>
<dbReference type="GO" id="GO:0016740">
    <property type="term" value="F:transferase activity"/>
    <property type="evidence" value="ECO:0007669"/>
    <property type="project" value="UniProtKB-KW"/>
</dbReference>
<keyword evidence="1" id="KW-0808">Transferase</keyword>
<accession>A0A172TLN7</accession>
<dbReference type="PATRIC" id="fig|1178515.4.peg.3573"/>
<dbReference type="Gene3D" id="3.40.630.30">
    <property type="match status" value="1"/>
</dbReference>
<name>A0A172TLN7_9BACL</name>
<gene>
    <name evidence="1" type="ORF">SY83_17730</name>
</gene>